<evidence type="ECO:0000256" key="1">
    <source>
        <dbReference type="SAM" id="SignalP"/>
    </source>
</evidence>
<feature type="chain" id="PRO_5014714471" evidence="1">
    <location>
        <begin position="20"/>
        <end position="99"/>
    </location>
</feature>
<reference evidence="2" key="1">
    <citation type="submission" date="2018-01" db="EMBL/GenBank/DDBJ databases">
        <title>An insight into the sialome of Amazonian anophelines.</title>
        <authorList>
            <person name="Ribeiro J.M."/>
            <person name="Scarpassa V."/>
            <person name="Calvo E."/>
        </authorList>
    </citation>
    <scope>NUCLEOTIDE SEQUENCE</scope>
</reference>
<keyword evidence="1" id="KW-0732">Signal</keyword>
<dbReference type="AlphaFoldDB" id="A0A2M4DBN2"/>
<dbReference type="EMBL" id="GGFL01010804">
    <property type="protein sequence ID" value="MBW74982.1"/>
    <property type="molecule type" value="Transcribed_RNA"/>
</dbReference>
<sequence>MQHRIGVLLLLLCMKIVQEQIVQRMLTNAAQHVSRFDRWTTITSSSTATGIEWQTAQLLYITQSSRAIITTDHRLVVWFAIFLPPLSRFYDARQTHLCR</sequence>
<accession>A0A2M4DBN2</accession>
<evidence type="ECO:0000313" key="2">
    <source>
        <dbReference type="EMBL" id="MBW74982.1"/>
    </source>
</evidence>
<proteinExistence type="predicted"/>
<feature type="signal peptide" evidence="1">
    <location>
        <begin position="1"/>
        <end position="19"/>
    </location>
</feature>
<organism evidence="2">
    <name type="scientific">Anopheles darlingi</name>
    <name type="common">Mosquito</name>
    <dbReference type="NCBI Taxonomy" id="43151"/>
    <lineage>
        <taxon>Eukaryota</taxon>
        <taxon>Metazoa</taxon>
        <taxon>Ecdysozoa</taxon>
        <taxon>Arthropoda</taxon>
        <taxon>Hexapoda</taxon>
        <taxon>Insecta</taxon>
        <taxon>Pterygota</taxon>
        <taxon>Neoptera</taxon>
        <taxon>Endopterygota</taxon>
        <taxon>Diptera</taxon>
        <taxon>Nematocera</taxon>
        <taxon>Culicoidea</taxon>
        <taxon>Culicidae</taxon>
        <taxon>Anophelinae</taxon>
        <taxon>Anopheles</taxon>
    </lineage>
</organism>
<name>A0A2M4DBN2_ANODA</name>
<protein>
    <submittedName>
        <fullName evidence="2">Putative secreted protein</fullName>
    </submittedName>
</protein>